<keyword evidence="3" id="KW-1185">Reference proteome</keyword>
<name>A0AAJ0BEW5_9PEZI</name>
<evidence type="ECO:0000256" key="1">
    <source>
        <dbReference type="SAM" id="MobiDB-lite"/>
    </source>
</evidence>
<reference evidence="2" key="1">
    <citation type="submission" date="2023-06" db="EMBL/GenBank/DDBJ databases">
        <title>Genome-scale phylogeny and comparative genomics of the fungal order Sordariales.</title>
        <authorList>
            <consortium name="Lawrence Berkeley National Laboratory"/>
            <person name="Hensen N."/>
            <person name="Bonometti L."/>
            <person name="Westerberg I."/>
            <person name="Brannstrom I.O."/>
            <person name="Guillou S."/>
            <person name="Cros-Aarteil S."/>
            <person name="Calhoun S."/>
            <person name="Haridas S."/>
            <person name="Kuo A."/>
            <person name="Mondo S."/>
            <person name="Pangilinan J."/>
            <person name="Riley R."/>
            <person name="Labutti K."/>
            <person name="Andreopoulos B."/>
            <person name="Lipzen A."/>
            <person name="Chen C."/>
            <person name="Yanf M."/>
            <person name="Daum C."/>
            <person name="Ng V."/>
            <person name="Clum A."/>
            <person name="Steindorff A."/>
            <person name="Ohm R."/>
            <person name="Martin F."/>
            <person name="Silar P."/>
            <person name="Natvig D."/>
            <person name="Lalanne C."/>
            <person name="Gautier V."/>
            <person name="Ament-Velasquez S.L."/>
            <person name="Kruys A."/>
            <person name="Hutchinson M.I."/>
            <person name="Powell A.J."/>
            <person name="Barry K."/>
            <person name="Miller A.N."/>
            <person name="Grigoriev I.V."/>
            <person name="Debuchy R."/>
            <person name="Gladieux P."/>
            <person name="Thoren M.H."/>
            <person name="Johannesson H."/>
        </authorList>
    </citation>
    <scope>NUCLEOTIDE SEQUENCE</scope>
    <source>
        <strain evidence="2">PSN4</strain>
    </source>
</reference>
<feature type="compositionally biased region" description="Acidic residues" evidence="1">
    <location>
        <begin position="261"/>
        <end position="277"/>
    </location>
</feature>
<dbReference type="EMBL" id="MU839833">
    <property type="protein sequence ID" value="KAK1755542.1"/>
    <property type="molecule type" value="Genomic_DNA"/>
</dbReference>
<dbReference type="AlphaFoldDB" id="A0AAJ0BEW5"/>
<evidence type="ECO:0000313" key="2">
    <source>
        <dbReference type="EMBL" id="KAK1755542.1"/>
    </source>
</evidence>
<evidence type="ECO:0000313" key="3">
    <source>
        <dbReference type="Proteomes" id="UP001239445"/>
    </source>
</evidence>
<protein>
    <submittedName>
        <fullName evidence="2">Uncharacterized protein</fullName>
    </submittedName>
</protein>
<feature type="region of interest" description="Disordered" evidence="1">
    <location>
        <begin position="247"/>
        <end position="307"/>
    </location>
</feature>
<comment type="caution">
    <text evidence="2">The sequence shown here is derived from an EMBL/GenBank/DDBJ whole genome shotgun (WGS) entry which is preliminary data.</text>
</comment>
<proteinExistence type="predicted"/>
<organism evidence="2 3">
    <name type="scientific">Echria macrotheca</name>
    <dbReference type="NCBI Taxonomy" id="438768"/>
    <lineage>
        <taxon>Eukaryota</taxon>
        <taxon>Fungi</taxon>
        <taxon>Dikarya</taxon>
        <taxon>Ascomycota</taxon>
        <taxon>Pezizomycotina</taxon>
        <taxon>Sordariomycetes</taxon>
        <taxon>Sordariomycetidae</taxon>
        <taxon>Sordariales</taxon>
        <taxon>Schizotheciaceae</taxon>
        <taxon>Echria</taxon>
    </lineage>
</organism>
<sequence>MSPYEPTFYLLKRRLPASESGNLLGRVIRRYEDPTLDYTPESPSAALTPDVFSRFVLGPQHDDYVRFTAQTSHTNDRWLKFLTKLSSSQSTSGATTVSAPRITTRRLKLEGEYFAALKATPEVRRRMLEMCPAGDKVYLVVGTMSVRGGTFDRATSRTNGRTVGVSLPLAAAAGAAAMAHGVVLPCGAADVVPEAEAGVTRKQTAASVESFRTAAGGDDDGDEVFAISCKVITRTWQGLGRDVRVKARQPEYRGGQHFGESDESDSESEDEEDEEMEAAAAEGLLLSDGGIEGRSEGVFQPFGTDVA</sequence>
<dbReference type="Proteomes" id="UP001239445">
    <property type="component" value="Unassembled WGS sequence"/>
</dbReference>
<accession>A0AAJ0BEW5</accession>
<gene>
    <name evidence="2" type="ORF">QBC47DRAFT_380624</name>
</gene>